<reference evidence="3" key="3">
    <citation type="journal article" date="2022" name="bioRxiv">
        <title>A global pangenome for the wheat fungal pathogen Pyrenophora tritici-repentis and prediction of effector protein structural homology.</title>
        <authorList>
            <person name="Moolhuijzen P."/>
            <person name="See P.T."/>
            <person name="Shi G."/>
            <person name="Powell H.R."/>
            <person name="Cockram J."/>
            <person name="Jorgensen L.N."/>
            <person name="Benslimane H."/>
            <person name="Strelkov S.E."/>
            <person name="Turner J."/>
            <person name="Liu Z."/>
            <person name="Moffat C.S."/>
        </authorList>
    </citation>
    <scope>NUCLEOTIDE SEQUENCE</scope>
    <source>
        <strain evidence="3">86-124</strain>
    </source>
</reference>
<feature type="domain" description="Thioester reductase (TE)" evidence="1">
    <location>
        <begin position="43"/>
        <end position="166"/>
    </location>
</feature>
<reference evidence="3" key="2">
    <citation type="submission" date="2021-05" db="EMBL/GenBank/DDBJ databases">
        <authorList>
            <person name="Moolhuijzen P.M."/>
            <person name="Moffat C.S."/>
        </authorList>
    </citation>
    <scope>NUCLEOTIDE SEQUENCE</scope>
    <source>
        <strain evidence="3">86-124</strain>
    </source>
</reference>
<name>A0A2W1D9E1_9PLEO</name>
<dbReference type="Pfam" id="PF07993">
    <property type="entry name" value="NAD_binding_4"/>
    <property type="match status" value="1"/>
</dbReference>
<dbReference type="InterPro" id="IPR013120">
    <property type="entry name" value="FAR_NAD-bd"/>
</dbReference>
<dbReference type="InterPro" id="IPR036291">
    <property type="entry name" value="NAD(P)-bd_dom_sf"/>
</dbReference>
<dbReference type="Proteomes" id="UP000245464">
    <property type="component" value="Chromosome 4"/>
</dbReference>
<evidence type="ECO:0000313" key="4">
    <source>
        <dbReference type="Proteomes" id="UP000249757"/>
    </source>
</evidence>
<reference evidence="4" key="4">
    <citation type="journal article" date="2022" name="Microb. Genom.">
        <title>A global pangenome for the wheat fungal pathogen Pyrenophora tritici-repentis and prediction of effector protein structural homology.</title>
        <authorList>
            <person name="Moolhuijzen P.M."/>
            <person name="See P.T."/>
            <person name="Shi G."/>
            <person name="Powell H.R."/>
            <person name="Cockram J."/>
            <person name="Jorgensen L.N."/>
            <person name="Benslimane H."/>
            <person name="Strelkov S.E."/>
            <person name="Turner J."/>
            <person name="Liu Z."/>
            <person name="Moffat C.S."/>
        </authorList>
    </citation>
    <scope>NUCLEOTIDE SEQUENCE [LARGE SCALE GENOMIC DNA]</scope>
</reference>
<gene>
    <name evidence="3" type="ORF">Ptr86124_003737</name>
    <name evidence="2" type="ORF">PtrM4_098300</name>
</gene>
<accession>A0A2W1D9E1</accession>
<keyword evidence="4" id="KW-1185">Reference proteome</keyword>
<dbReference type="AlphaFoldDB" id="A0A2W1D9E1"/>
<sequence>MASLLNTHVDKVDWDAEIEVQLGNKPNLPRVRRDVGNGLTIALTGGTGPLGQCFLQQLVSDPQVKKIICLVRTVGDRDLQNLSPFNSQKTQIEEADLPSLPPDDILSEADCILHCAADQNFWDGYHALRPTNFDAAKVLAHVTVRTGASLHVLSSGFVAAYEDENDLRMVTSQRNGLRKDT</sequence>
<dbReference type="SUPFAM" id="SSF51735">
    <property type="entry name" value="NAD(P)-binding Rossmann-fold domains"/>
    <property type="match status" value="1"/>
</dbReference>
<proteinExistence type="predicted"/>
<evidence type="ECO:0000313" key="3">
    <source>
        <dbReference type="EMBL" id="KAI1516800.1"/>
    </source>
</evidence>
<protein>
    <submittedName>
        <fullName evidence="2">Putative equisetin synthetase</fullName>
    </submittedName>
    <submittedName>
        <fullName evidence="3">Sch210972 synthetase</fullName>
    </submittedName>
</protein>
<comment type="caution">
    <text evidence="3">The sequence shown here is derived from an EMBL/GenBank/DDBJ whole genome shotgun (WGS) entry which is preliminary data.</text>
</comment>
<reference evidence="2" key="1">
    <citation type="journal article" date="2018" name="BMC Genomics">
        <title>Comparative genomics of the wheat fungal pathogen Pyrenophora tritici-repentis reveals chromosomal variations and genome plasticity.</title>
        <authorList>
            <person name="Moolhuijzen P."/>
            <person name="See P.T."/>
            <person name="Hane J.K."/>
            <person name="Shi G."/>
            <person name="Liu Z."/>
            <person name="Oliver R.P."/>
            <person name="Moffat C.S."/>
        </authorList>
    </citation>
    <scope>NUCLEOTIDE SEQUENCE [LARGE SCALE GENOMIC DNA]</scope>
    <source>
        <strain evidence="2">M4</strain>
    </source>
</reference>
<dbReference type="Gene3D" id="3.40.50.720">
    <property type="entry name" value="NAD(P)-binding Rossmann-like Domain"/>
    <property type="match status" value="1"/>
</dbReference>
<evidence type="ECO:0000259" key="1">
    <source>
        <dbReference type="Pfam" id="PF07993"/>
    </source>
</evidence>
<dbReference type="EMBL" id="NQIK02000004">
    <property type="protein sequence ID" value="KAF7572330.1"/>
    <property type="molecule type" value="Genomic_DNA"/>
</dbReference>
<organism evidence="3 4">
    <name type="scientific">Pyrenophora tritici-repentis</name>
    <dbReference type="NCBI Taxonomy" id="45151"/>
    <lineage>
        <taxon>Eukaryota</taxon>
        <taxon>Fungi</taxon>
        <taxon>Dikarya</taxon>
        <taxon>Ascomycota</taxon>
        <taxon>Pezizomycotina</taxon>
        <taxon>Dothideomycetes</taxon>
        <taxon>Pleosporomycetidae</taxon>
        <taxon>Pleosporales</taxon>
        <taxon>Pleosporineae</taxon>
        <taxon>Pleosporaceae</taxon>
        <taxon>Pyrenophora</taxon>
    </lineage>
</organism>
<dbReference type="OrthoDB" id="416786at2759"/>
<evidence type="ECO:0000313" key="2">
    <source>
        <dbReference type="EMBL" id="KAF7572330.1"/>
    </source>
</evidence>
<dbReference type="Proteomes" id="UP000249757">
    <property type="component" value="Unassembled WGS sequence"/>
</dbReference>
<dbReference type="EMBL" id="NRDI02000004">
    <property type="protein sequence ID" value="KAI1516800.1"/>
    <property type="molecule type" value="Genomic_DNA"/>
</dbReference>